<dbReference type="Proteomes" id="UP000663862">
    <property type="component" value="Unassembled WGS sequence"/>
</dbReference>
<feature type="transmembrane region" description="Helical" evidence="1">
    <location>
        <begin position="182"/>
        <end position="204"/>
    </location>
</feature>
<dbReference type="Proteomes" id="UP000663825">
    <property type="component" value="Unassembled WGS sequence"/>
</dbReference>
<dbReference type="Proteomes" id="UP000663869">
    <property type="component" value="Unassembled WGS sequence"/>
</dbReference>
<gene>
    <name evidence="4" type="ORF">FME351_LOCUS18611</name>
    <name evidence="2" type="ORF">GRG538_LOCUS11346</name>
    <name evidence="6" type="ORF">QYT958_LOCUS2791</name>
    <name evidence="3" type="ORF">TIS948_LOCUS32717</name>
    <name evidence="7" type="ORF">TSG867_LOCUS27336</name>
    <name evidence="5" type="ORF">UJA718_LOCUS9483</name>
</gene>
<proteinExistence type="predicted"/>
<evidence type="ECO:0000313" key="7">
    <source>
        <dbReference type="EMBL" id="CAF4593046.1"/>
    </source>
</evidence>
<dbReference type="EMBL" id="CAJOBQ010003083">
    <property type="protein sequence ID" value="CAF4593046.1"/>
    <property type="molecule type" value="Genomic_DNA"/>
</dbReference>
<evidence type="ECO:0000313" key="5">
    <source>
        <dbReference type="EMBL" id="CAF4249984.1"/>
    </source>
</evidence>
<evidence type="ECO:0000256" key="1">
    <source>
        <dbReference type="SAM" id="Phobius"/>
    </source>
</evidence>
<evidence type="ECO:0000313" key="2">
    <source>
        <dbReference type="EMBL" id="CAF3416077.1"/>
    </source>
</evidence>
<feature type="transmembrane region" description="Helical" evidence="1">
    <location>
        <begin position="216"/>
        <end position="236"/>
    </location>
</feature>
<keyword evidence="1" id="KW-1133">Transmembrane helix</keyword>
<protein>
    <submittedName>
        <fullName evidence="2">Uncharacterized protein</fullName>
    </submittedName>
</protein>
<accession>A0A818B9G3</accession>
<evidence type="ECO:0000313" key="8">
    <source>
        <dbReference type="Proteomes" id="UP000663872"/>
    </source>
</evidence>
<name>A0A818B9G3_9BILA</name>
<feature type="transmembrane region" description="Helical" evidence="1">
    <location>
        <begin position="152"/>
        <end position="170"/>
    </location>
</feature>
<organism evidence="2 8">
    <name type="scientific">Rotaria socialis</name>
    <dbReference type="NCBI Taxonomy" id="392032"/>
    <lineage>
        <taxon>Eukaryota</taxon>
        <taxon>Metazoa</taxon>
        <taxon>Spiralia</taxon>
        <taxon>Gnathifera</taxon>
        <taxon>Rotifera</taxon>
        <taxon>Eurotatoria</taxon>
        <taxon>Bdelloidea</taxon>
        <taxon>Philodinida</taxon>
        <taxon>Philodinidae</taxon>
        <taxon>Rotaria</taxon>
    </lineage>
</organism>
<evidence type="ECO:0000313" key="3">
    <source>
        <dbReference type="EMBL" id="CAF3462076.1"/>
    </source>
</evidence>
<evidence type="ECO:0000313" key="4">
    <source>
        <dbReference type="EMBL" id="CAF3533720.1"/>
    </source>
</evidence>
<dbReference type="Proteomes" id="UP000663848">
    <property type="component" value="Unassembled WGS sequence"/>
</dbReference>
<reference evidence="2" key="1">
    <citation type="submission" date="2021-02" db="EMBL/GenBank/DDBJ databases">
        <authorList>
            <person name="Nowell W R."/>
        </authorList>
    </citation>
    <scope>NUCLEOTIDE SEQUENCE</scope>
</reference>
<sequence length="259" mass="29144">MDDLLLYPYPTYIANKTVASCVAAMVGISLIAWFIQSYQARFRPPRLSFLLLASHLTIVIELIVRATVPEDQQNSKTIFIIVNSLSAIGQRMIIVSNYVFILEVHYVRSLSSRLILIGAISCVVMSGVLMVPVNMSSFDPEKINASFLFRKLSASFLFAVAILFYPVWYWSKTVKDMTMQAIILAIVSSTLCAIGALFTVIQSISSFYDQTYSHEVWFYVLQIAPIAFAHFTWSVFHPKRSLISSEPLISATNDEQSKL</sequence>
<evidence type="ECO:0000313" key="9">
    <source>
        <dbReference type="Proteomes" id="UP000663873"/>
    </source>
</evidence>
<evidence type="ECO:0000313" key="6">
    <source>
        <dbReference type="EMBL" id="CAF4478023.1"/>
    </source>
</evidence>
<keyword evidence="1" id="KW-0472">Membrane</keyword>
<dbReference type="EMBL" id="CAJNXB010006004">
    <property type="protein sequence ID" value="CAF3462076.1"/>
    <property type="molecule type" value="Genomic_DNA"/>
</dbReference>
<dbReference type="EMBL" id="CAJNYU010002338">
    <property type="protein sequence ID" value="CAF3533720.1"/>
    <property type="molecule type" value="Genomic_DNA"/>
</dbReference>
<feature type="transmembrane region" description="Helical" evidence="1">
    <location>
        <begin position="12"/>
        <end position="35"/>
    </location>
</feature>
<dbReference type="OrthoDB" id="9990620at2759"/>
<dbReference type="EMBL" id="CAJOBR010000186">
    <property type="protein sequence ID" value="CAF4478023.1"/>
    <property type="molecule type" value="Genomic_DNA"/>
</dbReference>
<dbReference type="Proteomes" id="UP000663872">
    <property type="component" value="Unassembled WGS sequence"/>
</dbReference>
<feature type="transmembrane region" description="Helical" evidence="1">
    <location>
        <begin position="47"/>
        <end position="66"/>
    </location>
</feature>
<keyword evidence="1" id="KW-0812">Transmembrane</keyword>
<dbReference type="Proteomes" id="UP000663873">
    <property type="component" value="Unassembled WGS sequence"/>
</dbReference>
<dbReference type="AlphaFoldDB" id="A0A818B9G3"/>
<feature type="transmembrane region" description="Helical" evidence="1">
    <location>
        <begin position="114"/>
        <end position="132"/>
    </location>
</feature>
<dbReference type="EMBL" id="CAJNYT010001508">
    <property type="protein sequence ID" value="CAF3416077.1"/>
    <property type="molecule type" value="Genomic_DNA"/>
</dbReference>
<feature type="transmembrane region" description="Helical" evidence="1">
    <location>
        <begin position="78"/>
        <end position="102"/>
    </location>
</feature>
<keyword evidence="9" id="KW-1185">Reference proteome</keyword>
<dbReference type="EMBL" id="CAJOBP010001061">
    <property type="protein sequence ID" value="CAF4249984.1"/>
    <property type="molecule type" value="Genomic_DNA"/>
</dbReference>
<comment type="caution">
    <text evidence="2">The sequence shown here is derived from an EMBL/GenBank/DDBJ whole genome shotgun (WGS) entry which is preliminary data.</text>
</comment>